<dbReference type="InterPro" id="IPR038008">
    <property type="entry name" value="Jag_KH"/>
</dbReference>
<evidence type="ECO:0000313" key="8">
    <source>
        <dbReference type="EMBL" id="TWS97657.1"/>
    </source>
</evidence>
<dbReference type="InterPro" id="IPR015946">
    <property type="entry name" value="KH_dom-like_a/b"/>
</dbReference>
<evidence type="ECO:0000256" key="1">
    <source>
        <dbReference type="ARBA" id="ARBA00022490"/>
    </source>
</evidence>
<comment type="caution">
    <text evidence="8">The sequence shown here is derived from an EMBL/GenBank/DDBJ whole genome shotgun (WGS) entry which is preliminary data.</text>
</comment>
<keyword evidence="2 6" id="KW-0694">RNA-binding</keyword>
<dbReference type="Gene3D" id="3.30.1370.50">
    <property type="entry name" value="R3H-like domain"/>
    <property type="match status" value="1"/>
</dbReference>
<proteinExistence type="inferred from homology"/>
<dbReference type="PANTHER" id="PTHR35800">
    <property type="entry name" value="PROTEIN JAG"/>
    <property type="match status" value="1"/>
</dbReference>
<dbReference type="GO" id="GO:0009252">
    <property type="term" value="P:peptidoglycan biosynthetic process"/>
    <property type="evidence" value="ECO:0007669"/>
    <property type="project" value="UniProtKB-UniRule"/>
</dbReference>
<dbReference type="SMART" id="SM01245">
    <property type="entry name" value="Jag_N"/>
    <property type="match status" value="1"/>
</dbReference>
<evidence type="ECO:0000313" key="9">
    <source>
        <dbReference type="Proteomes" id="UP000317430"/>
    </source>
</evidence>
<comment type="subunit">
    <text evidence="6">Forms a complex with KhpA.</text>
</comment>
<dbReference type="GO" id="GO:0005737">
    <property type="term" value="C:cytoplasm"/>
    <property type="evidence" value="ECO:0007669"/>
    <property type="project" value="UniProtKB-SubCell"/>
</dbReference>
<dbReference type="CDD" id="cd02414">
    <property type="entry name" value="KH-II_Jag"/>
    <property type="match status" value="1"/>
</dbReference>
<dbReference type="InterPro" id="IPR001374">
    <property type="entry name" value="R3H_dom"/>
</dbReference>
<dbReference type="PANTHER" id="PTHR35800:SF1">
    <property type="entry name" value="RNA-BINDING PROTEIN KHPB"/>
    <property type="match status" value="1"/>
</dbReference>
<dbReference type="RefSeq" id="WP_146567323.1">
    <property type="nucleotide sequence ID" value="NZ_VOHL01000003.1"/>
</dbReference>
<keyword evidence="9" id="KW-1185">Reference proteome</keyword>
<keyword evidence="1 6" id="KW-0963">Cytoplasm</keyword>
<dbReference type="Gene3D" id="3.30.30.80">
    <property type="entry name" value="probable RNA-binding protein from clostridium symbiosum atcc 14940"/>
    <property type="match status" value="1"/>
</dbReference>
<organism evidence="8 9">
    <name type="scientific">Streptococcus cuniculipharyngis</name>
    <dbReference type="NCBI Taxonomy" id="1562651"/>
    <lineage>
        <taxon>Bacteria</taxon>
        <taxon>Bacillati</taxon>
        <taxon>Bacillota</taxon>
        <taxon>Bacilli</taxon>
        <taxon>Lactobacillales</taxon>
        <taxon>Streptococcaceae</taxon>
        <taxon>Streptococcus</taxon>
    </lineage>
</organism>
<dbReference type="Gene3D" id="3.30.300.20">
    <property type="match status" value="1"/>
</dbReference>
<evidence type="ECO:0000259" key="7">
    <source>
        <dbReference type="PROSITE" id="PS51061"/>
    </source>
</evidence>
<evidence type="ECO:0000256" key="5">
    <source>
        <dbReference type="ARBA" id="ARBA00023316"/>
    </source>
</evidence>
<evidence type="ECO:0000256" key="6">
    <source>
        <dbReference type="HAMAP-Rule" id="MF_00867"/>
    </source>
</evidence>
<name>A0A5C5SAS1_9STRE</name>
<dbReference type="InterPro" id="IPR038247">
    <property type="entry name" value="Jag_N_dom_sf"/>
</dbReference>
<dbReference type="Pfam" id="PF14804">
    <property type="entry name" value="Jag_N"/>
    <property type="match status" value="1"/>
</dbReference>
<evidence type="ECO:0000256" key="4">
    <source>
        <dbReference type="ARBA" id="ARBA00023186"/>
    </source>
</evidence>
<dbReference type="GO" id="GO:0008360">
    <property type="term" value="P:regulation of cell shape"/>
    <property type="evidence" value="ECO:0007669"/>
    <property type="project" value="UniProtKB-KW"/>
</dbReference>
<dbReference type="EMBL" id="VOHL01000003">
    <property type="protein sequence ID" value="TWS97657.1"/>
    <property type="molecule type" value="Genomic_DNA"/>
</dbReference>
<dbReference type="PROSITE" id="PS51061">
    <property type="entry name" value="R3H"/>
    <property type="match status" value="1"/>
</dbReference>
<dbReference type="InterPro" id="IPR039247">
    <property type="entry name" value="KhpB"/>
</dbReference>
<gene>
    <name evidence="6" type="primary">khpB</name>
    <name evidence="6" type="synonym">eloR</name>
    <name evidence="8" type="ORF">FRX57_05035</name>
</gene>
<dbReference type="GO" id="GO:0003723">
    <property type="term" value="F:RNA binding"/>
    <property type="evidence" value="ECO:0007669"/>
    <property type="project" value="UniProtKB-UniRule"/>
</dbReference>
<comment type="domain">
    <text evidence="6">Has an N-terminal Jag-N domain and 2 RNA-binding domains (KH and R3H).</text>
</comment>
<comment type="subcellular location">
    <subcellularLocation>
        <location evidence="6">Cytoplasm</location>
    </subcellularLocation>
</comment>
<protein>
    <recommendedName>
        <fullName evidence="6">RNA-binding protein KhpB</fullName>
    </recommendedName>
    <alternativeName>
        <fullName evidence="6">RNA-binding protein EloR</fullName>
    </alternativeName>
</protein>
<dbReference type="SMART" id="SM00393">
    <property type="entry name" value="R3H"/>
    <property type="match status" value="1"/>
</dbReference>
<dbReference type="SUPFAM" id="SSF82708">
    <property type="entry name" value="R3H domain"/>
    <property type="match status" value="1"/>
</dbReference>
<evidence type="ECO:0000256" key="3">
    <source>
        <dbReference type="ARBA" id="ARBA00022960"/>
    </source>
</evidence>
<comment type="function">
    <text evidence="6">A probable RNA chaperone. Forms a complex with KhpA which binds to cellular RNA and controls its expression. Plays a role in peptidoglycan (PG) homeostasis and cell length regulation.</text>
</comment>
<feature type="domain" description="R3H" evidence="7">
    <location>
        <begin position="281"/>
        <end position="347"/>
    </location>
</feature>
<keyword evidence="4 6" id="KW-0143">Chaperone</keyword>
<sequence>MVVFTGSTVEEAIDKGLKELKISRIKAHIQVLSREKKGFLGFGKKPAQVDMEPISPVALADHLQATKKDKPDLSQTFGDTKELRKVTSIIKRLEERGELVDKVKEENLSESKIFSKSMLKDALGLDFDKDLVEAEPAPVEELGKSEELSSEVLKPEVVTALELVPDSVAEASVSSGEMLSSETGHLVEEGQEIGQVKIEEAAQEVADYVKQIIYEMDVDASLDVKYDRRQISLQIETPEAGRVIGYHGKVLKSLQLLAQNFLYDRYARHFAVSINVHDYVEHRMETLIEFTQKIAQRVLSSGEDYVMDSMSNQERKIVHKTIAKMDGVVSYSEGSDPNRYVVVTLADQ</sequence>
<evidence type="ECO:0000256" key="2">
    <source>
        <dbReference type="ARBA" id="ARBA00022884"/>
    </source>
</evidence>
<reference evidence="8 9" key="1">
    <citation type="submission" date="2019-08" db="EMBL/GenBank/DDBJ databases">
        <authorList>
            <person name="Lei W."/>
        </authorList>
    </citation>
    <scope>NUCLEOTIDE SEQUENCE [LARGE SCALE GENOMIC DNA]</scope>
    <source>
        <strain evidence="8 9">CCUG 66496</strain>
    </source>
</reference>
<dbReference type="CDD" id="cd02644">
    <property type="entry name" value="R3H_jag"/>
    <property type="match status" value="1"/>
</dbReference>
<keyword evidence="3 6" id="KW-0133">Cell shape</keyword>
<comment type="similarity">
    <text evidence="6">Belongs to the KhpB RNA-binding protein family.</text>
</comment>
<dbReference type="Pfam" id="PF13083">
    <property type="entry name" value="KH_KhpA-B"/>
    <property type="match status" value="1"/>
</dbReference>
<keyword evidence="5 6" id="KW-0961">Cell wall biogenesis/degradation</keyword>
<dbReference type="HAMAP" id="MF_00867">
    <property type="entry name" value="KhpB"/>
    <property type="match status" value="1"/>
</dbReference>
<dbReference type="OrthoDB" id="9794483at2"/>
<dbReference type="InterPro" id="IPR036867">
    <property type="entry name" value="R3H_dom_sf"/>
</dbReference>
<dbReference type="NCBIfam" id="NF041568">
    <property type="entry name" value="Jag_EloR"/>
    <property type="match status" value="1"/>
</dbReference>
<accession>A0A5C5SAS1</accession>
<dbReference type="InterPro" id="IPR032782">
    <property type="entry name" value="KhpB_N"/>
</dbReference>
<dbReference type="AlphaFoldDB" id="A0A5C5SAS1"/>
<dbReference type="Pfam" id="PF01424">
    <property type="entry name" value="R3H"/>
    <property type="match status" value="1"/>
</dbReference>
<dbReference type="InterPro" id="IPR034079">
    <property type="entry name" value="R3H_KhpB"/>
</dbReference>
<dbReference type="Proteomes" id="UP000317430">
    <property type="component" value="Unassembled WGS sequence"/>
</dbReference>
<dbReference type="GO" id="GO:0071555">
    <property type="term" value="P:cell wall organization"/>
    <property type="evidence" value="ECO:0007669"/>
    <property type="project" value="UniProtKB-KW"/>
</dbReference>
<comment type="caution">
    <text evidence="6">Lacks conserved residue(s) required for the propagation of feature annotation.</text>
</comment>